<proteinExistence type="predicted"/>
<reference evidence="2" key="1">
    <citation type="submission" date="2016-04" db="EMBL/GenBank/DDBJ databases">
        <authorList>
            <person name="Chen L."/>
            <person name="Zhuang W."/>
            <person name="Wang G."/>
        </authorList>
    </citation>
    <scope>NUCLEOTIDE SEQUENCE [LARGE SCALE GENOMIC DNA]</scope>
    <source>
        <strain evidence="2">208</strain>
    </source>
</reference>
<evidence type="ECO:0000313" key="2">
    <source>
        <dbReference type="Proteomes" id="UP000192276"/>
    </source>
</evidence>
<name>A0A1V9FGS5_9BACT</name>
<gene>
    <name evidence="1" type="ORF">A4R26_23875</name>
</gene>
<organism evidence="1 2">
    <name type="scientific">Niastella populi</name>
    <dbReference type="NCBI Taxonomy" id="550983"/>
    <lineage>
        <taxon>Bacteria</taxon>
        <taxon>Pseudomonadati</taxon>
        <taxon>Bacteroidota</taxon>
        <taxon>Chitinophagia</taxon>
        <taxon>Chitinophagales</taxon>
        <taxon>Chitinophagaceae</taxon>
        <taxon>Niastella</taxon>
    </lineage>
</organism>
<sequence>MTVHGKMPHVISNNYNLCTVNKISQCTGAGQLHSSRSVFLAAELNSKLVIHIQITAFAGQTG</sequence>
<evidence type="ECO:0000313" key="1">
    <source>
        <dbReference type="EMBL" id="OQP57568.1"/>
    </source>
</evidence>
<dbReference type="EMBL" id="LWBP01000191">
    <property type="protein sequence ID" value="OQP57568.1"/>
    <property type="molecule type" value="Genomic_DNA"/>
</dbReference>
<comment type="caution">
    <text evidence="1">The sequence shown here is derived from an EMBL/GenBank/DDBJ whole genome shotgun (WGS) entry which is preliminary data.</text>
</comment>
<dbReference type="Proteomes" id="UP000192276">
    <property type="component" value="Unassembled WGS sequence"/>
</dbReference>
<accession>A0A1V9FGS5</accession>
<protein>
    <submittedName>
        <fullName evidence="1">Uncharacterized protein</fullName>
    </submittedName>
</protein>
<keyword evidence="2" id="KW-1185">Reference proteome</keyword>
<dbReference type="STRING" id="550983.A4R26_23875"/>
<dbReference type="AlphaFoldDB" id="A0A1V9FGS5"/>